<organism evidence="3 4">
    <name type="scientific">Umezawaea tangerina</name>
    <dbReference type="NCBI Taxonomy" id="84725"/>
    <lineage>
        <taxon>Bacteria</taxon>
        <taxon>Bacillati</taxon>
        <taxon>Actinomycetota</taxon>
        <taxon>Actinomycetes</taxon>
        <taxon>Pseudonocardiales</taxon>
        <taxon>Pseudonocardiaceae</taxon>
        <taxon>Umezawaea</taxon>
    </lineage>
</organism>
<comment type="caution">
    <text evidence="3">The sequence shown here is derived from an EMBL/GenBank/DDBJ whole genome shotgun (WGS) entry which is preliminary data.</text>
</comment>
<dbReference type="CDD" id="cd00865">
    <property type="entry name" value="PEBP_bact_arch"/>
    <property type="match status" value="1"/>
</dbReference>
<proteinExistence type="inferred from homology"/>
<evidence type="ECO:0000256" key="1">
    <source>
        <dbReference type="ARBA" id="ARBA00007120"/>
    </source>
</evidence>
<keyword evidence="4" id="KW-1185">Reference proteome</keyword>
<evidence type="ECO:0000313" key="4">
    <source>
        <dbReference type="Proteomes" id="UP000239494"/>
    </source>
</evidence>
<dbReference type="Gene3D" id="3.90.280.10">
    <property type="entry name" value="PEBP-like"/>
    <property type="match status" value="1"/>
</dbReference>
<name>A0A2T0SQC4_9PSEU</name>
<dbReference type="Proteomes" id="UP000239494">
    <property type="component" value="Unassembled WGS sequence"/>
</dbReference>
<protein>
    <submittedName>
        <fullName evidence="3">PBP family phospholipid-binding protein</fullName>
    </submittedName>
</protein>
<evidence type="ECO:0000256" key="2">
    <source>
        <dbReference type="SAM" id="MobiDB-lite"/>
    </source>
</evidence>
<dbReference type="InterPro" id="IPR036610">
    <property type="entry name" value="PEBP-like_sf"/>
</dbReference>
<evidence type="ECO:0000313" key="3">
    <source>
        <dbReference type="EMBL" id="PRY35617.1"/>
    </source>
</evidence>
<dbReference type="NCBIfam" id="TIGR00481">
    <property type="entry name" value="YbhB/YbcL family Raf kinase inhibitor-like protein"/>
    <property type="match status" value="1"/>
</dbReference>
<reference evidence="3 4" key="1">
    <citation type="submission" date="2018-03" db="EMBL/GenBank/DDBJ databases">
        <title>Genomic Encyclopedia of Archaeal and Bacterial Type Strains, Phase II (KMG-II): from individual species to whole genera.</title>
        <authorList>
            <person name="Goeker M."/>
        </authorList>
    </citation>
    <scope>NUCLEOTIDE SEQUENCE [LARGE SCALE GENOMIC DNA]</scope>
    <source>
        <strain evidence="3 4">DSM 44720</strain>
    </source>
</reference>
<dbReference type="InterPro" id="IPR005247">
    <property type="entry name" value="YbhB_YbcL/LppC-like"/>
</dbReference>
<dbReference type="SUPFAM" id="SSF49777">
    <property type="entry name" value="PEBP-like"/>
    <property type="match status" value="1"/>
</dbReference>
<dbReference type="PANTHER" id="PTHR30289">
    <property type="entry name" value="UNCHARACTERIZED PROTEIN YBCL-RELATED"/>
    <property type="match status" value="1"/>
</dbReference>
<dbReference type="PANTHER" id="PTHR30289:SF1">
    <property type="entry name" value="PEBP (PHOSPHATIDYLETHANOLAMINE-BINDING PROTEIN) FAMILY PROTEIN"/>
    <property type="match status" value="1"/>
</dbReference>
<comment type="similarity">
    <text evidence="1">Belongs to the UPF0098 family.</text>
</comment>
<dbReference type="Pfam" id="PF01161">
    <property type="entry name" value="PBP"/>
    <property type="match status" value="1"/>
</dbReference>
<accession>A0A2T0SQC4</accession>
<dbReference type="InterPro" id="IPR008914">
    <property type="entry name" value="PEBP"/>
</dbReference>
<dbReference type="RefSeq" id="WP_106193134.1">
    <property type="nucleotide sequence ID" value="NZ_PVTF01000013.1"/>
</dbReference>
<dbReference type="AlphaFoldDB" id="A0A2T0SQC4"/>
<dbReference type="OrthoDB" id="9797506at2"/>
<sequence>MTLDRPTAPDPYELLPAVGSFEVTSKDVAHGEPMDPSHTLDGGNASPQLSWRGFPEATRGFVVTCFDPDAPTPSGFWHWLLVDLPVTTTELPTGAADEPLPPGAFHARNDFGTSGYGGAAPPPGDGAHRYFFVVHAVDVDSLGVDAATSPAAIGFALAFHTLARAVVAPVHANPATTSEK</sequence>
<dbReference type="EMBL" id="PVTF01000013">
    <property type="protein sequence ID" value="PRY35617.1"/>
    <property type="molecule type" value="Genomic_DNA"/>
</dbReference>
<gene>
    <name evidence="3" type="ORF">CLV43_11344</name>
</gene>
<feature type="region of interest" description="Disordered" evidence="2">
    <location>
        <begin position="28"/>
        <end position="51"/>
    </location>
</feature>